<dbReference type="STRING" id="1670800.BSQ44_21425"/>
<dbReference type="RefSeq" id="WP_072607122.1">
    <property type="nucleotide sequence ID" value="NZ_CP018171.1"/>
</dbReference>
<dbReference type="AlphaFoldDB" id="A0A1L3SWH1"/>
<dbReference type="Proteomes" id="UP000182840">
    <property type="component" value="Chromosome"/>
</dbReference>
<dbReference type="NCBIfam" id="NF037995">
    <property type="entry name" value="TRAP_S1"/>
    <property type="match status" value="1"/>
</dbReference>
<gene>
    <name evidence="3" type="ORF">BSQ44_21425</name>
</gene>
<proteinExistence type="predicted"/>
<dbReference type="GO" id="GO:0055085">
    <property type="term" value="P:transmembrane transport"/>
    <property type="evidence" value="ECO:0007669"/>
    <property type="project" value="InterPro"/>
</dbReference>
<feature type="signal peptide" evidence="2">
    <location>
        <begin position="1"/>
        <end position="21"/>
    </location>
</feature>
<dbReference type="InterPro" id="IPR018389">
    <property type="entry name" value="DctP_fam"/>
</dbReference>
<dbReference type="Pfam" id="PF03480">
    <property type="entry name" value="DctP"/>
    <property type="match status" value="1"/>
</dbReference>
<dbReference type="KEGG" id="meso:BSQ44_21425"/>
<evidence type="ECO:0000256" key="2">
    <source>
        <dbReference type="SAM" id="SignalP"/>
    </source>
</evidence>
<sequence length="340" mass="37674">MTTKTIAAIAVALSVSVSAFAANAAEVELRLSHWVPATHPIQSLGIEPWAESIKEASNGRINITIFPAQQLGAAPDHYDMARDGIVDISYTNPGYQAGRFPIYSLAEIPFQATNAKDGAKALHEWYAPIAETEMKDVHFCLINPHDPGTMHSKTPIKVPADVKGKNIRPAHATMARFVSQLGGASVQVPAPEAREAIAKGTADAMTFPWNSIYIFGIDSEVKYHLDMPFYLSSQMLLFNKDTYEGLAPEDKKVIDDHCTPEWSKQFSTGWADNEYSGRQKMIDSPDHELYKPTDEEVQMWRDAAQPLIDSWKEDVKKVGGDPDKIYADFEAALEANDSRY</sequence>
<evidence type="ECO:0000256" key="1">
    <source>
        <dbReference type="ARBA" id="ARBA00022729"/>
    </source>
</evidence>
<dbReference type="PANTHER" id="PTHR33376">
    <property type="match status" value="1"/>
</dbReference>
<keyword evidence="4" id="KW-1185">Reference proteome</keyword>
<dbReference type="EMBL" id="CP018171">
    <property type="protein sequence ID" value="APH73655.1"/>
    <property type="molecule type" value="Genomic_DNA"/>
</dbReference>
<keyword evidence="1 2" id="KW-0732">Signal</keyword>
<reference evidence="4" key="1">
    <citation type="submission" date="2016-11" db="EMBL/GenBank/DDBJ databases">
        <title>Mesorhizobium oceanicum sp. nov., isolated from deep seawater in South China Sea.</title>
        <authorList>
            <person name="Fu G.-Y."/>
        </authorList>
    </citation>
    <scope>NUCLEOTIDE SEQUENCE [LARGE SCALE GENOMIC DNA]</scope>
    <source>
        <strain evidence="4">B7</strain>
    </source>
</reference>
<feature type="chain" id="PRO_5012001385" evidence="2">
    <location>
        <begin position="22"/>
        <end position="340"/>
    </location>
</feature>
<protein>
    <submittedName>
        <fullName evidence="3">C4-dicarboxylate ABC transporter</fullName>
    </submittedName>
</protein>
<dbReference type="OrthoDB" id="7822595at2"/>
<organism evidence="3 4">
    <name type="scientific">Aquibium oceanicum</name>
    <dbReference type="NCBI Taxonomy" id="1670800"/>
    <lineage>
        <taxon>Bacteria</taxon>
        <taxon>Pseudomonadati</taxon>
        <taxon>Pseudomonadota</taxon>
        <taxon>Alphaproteobacteria</taxon>
        <taxon>Hyphomicrobiales</taxon>
        <taxon>Phyllobacteriaceae</taxon>
        <taxon>Aquibium</taxon>
    </lineage>
</organism>
<dbReference type="CDD" id="cd13665">
    <property type="entry name" value="PBP2_TRAP_Dctp3_4"/>
    <property type="match status" value="1"/>
</dbReference>
<evidence type="ECO:0000313" key="3">
    <source>
        <dbReference type="EMBL" id="APH73655.1"/>
    </source>
</evidence>
<dbReference type="InterPro" id="IPR038404">
    <property type="entry name" value="TRAP_DctP_sf"/>
</dbReference>
<accession>A0A1L3SWH1</accession>
<name>A0A1L3SWH1_9HYPH</name>
<dbReference type="PANTHER" id="PTHR33376:SF15">
    <property type="entry name" value="BLL6794 PROTEIN"/>
    <property type="match status" value="1"/>
</dbReference>
<dbReference type="Gene3D" id="3.40.190.170">
    <property type="entry name" value="Bacterial extracellular solute-binding protein, family 7"/>
    <property type="match status" value="1"/>
</dbReference>
<evidence type="ECO:0000313" key="4">
    <source>
        <dbReference type="Proteomes" id="UP000182840"/>
    </source>
</evidence>